<feature type="region of interest" description="Disordered" evidence="1">
    <location>
        <begin position="68"/>
        <end position="96"/>
    </location>
</feature>
<dbReference type="Pfam" id="PF00092">
    <property type="entry name" value="VWA"/>
    <property type="match status" value="1"/>
</dbReference>
<sequence length="455" mass="47658">MTVRRRPPGSRAGRGNTEMTEPEKQRGHAAHRAERRGPSRALLWITLAVLAIIASTVFALSRLAPEDAAAPGGSEANGPSGAASAGGEEPVVVGPSKTTAGTWAAVLQDPAVELGAPGEDTGTRELISRALGEARDGQAERAATEQAMKRRARTEGDAAPVQDAARRLQQVAEDPAPSTAPAADPSAPAYAAGAQHPAATVVTRGEWEDYRSRHADTTLVASTPGDRPASEAPTADDAALTQALGQWQHLAEPFHALVAIDVSGSMGTKALPDGSTRMDLTKAAATTAVGLFPEHDALGLWTFERHLDGDKDYRSVTPVRELSASVDGGTQRDQLSQDVQSLTFSPDGYTGLYDTTLAAYRQVLHDDAPGHLRTVIVLSDGMNHDPDSIALDELLSTLKAEQDAENPVRIITVGVSKDADATVLRQIAEATGGSSHVARTPQDIQKVFVDALTGA</sequence>
<dbReference type="Proteomes" id="UP000008838">
    <property type="component" value="Chromosome"/>
</dbReference>
<organism evidence="4 5">
    <name type="scientific">Kocuria rhizophila (strain ATCC 9341 / DSM 348 / NBRC 103217 / DC2201)</name>
    <dbReference type="NCBI Taxonomy" id="378753"/>
    <lineage>
        <taxon>Bacteria</taxon>
        <taxon>Bacillati</taxon>
        <taxon>Actinomycetota</taxon>
        <taxon>Actinomycetes</taxon>
        <taxon>Micrococcales</taxon>
        <taxon>Micrococcaceae</taxon>
        <taxon>Kocuria</taxon>
    </lineage>
</organism>
<feature type="domain" description="VWFA" evidence="3">
    <location>
        <begin position="255"/>
        <end position="452"/>
    </location>
</feature>
<dbReference type="STRING" id="378753.KRH_01390"/>
<dbReference type="InterPro" id="IPR002035">
    <property type="entry name" value="VWF_A"/>
</dbReference>
<feature type="compositionally biased region" description="Basic and acidic residues" evidence="1">
    <location>
        <begin position="131"/>
        <end position="143"/>
    </location>
</feature>
<dbReference type="SMART" id="SM00327">
    <property type="entry name" value="VWA"/>
    <property type="match status" value="1"/>
</dbReference>
<dbReference type="KEGG" id="krh:KRH_01390"/>
<feature type="compositionally biased region" description="Low complexity" evidence="1">
    <location>
        <begin position="172"/>
        <end position="197"/>
    </location>
</feature>
<protein>
    <recommendedName>
        <fullName evidence="3">VWFA domain-containing protein</fullName>
    </recommendedName>
</protein>
<dbReference type="Gene3D" id="3.40.50.410">
    <property type="entry name" value="von Willebrand factor, type A domain"/>
    <property type="match status" value="1"/>
</dbReference>
<evidence type="ECO:0000313" key="4">
    <source>
        <dbReference type="EMBL" id="BAG28486.1"/>
    </source>
</evidence>
<keyword evidence="2" id="KW-0472">Membrane</keyword>
<dbReference type="eggNOG" id="COG2304">
    <property type="taxonomic scope" value="Bacteria"/>
</dbReference>
<evidence type="ECO:0000259" key="3">
    <source>
        <dbReference type="PROSITE" id="PS50234"/>
    </source>
</evidence>
<dbReference type="InterPro" id="IPR036465">
    <property type="entry name" value="vWFA_dom_sf"/>
</dbReference>
<gene>
    <name evidence="4" type="ordered locus">KRH_01390</name>
</gene>
<evidence type="ECO:0000256" key="1">
    <source>
        <dbReference type="SAM" id="MobiDB-lite"/>
    </source>
</evidence>
<proteinExistence type="predicted"/>
<dbReference type="SUPFAM" id="SSF53300">
    <property type="entry name" value="vWA-like"/>
    <property type="match status" value="1"/>
</dbReference>
<feature type="region of interest" description="Disordered" evidence="1">
    <location>
        <begin position="217"/>
        <end position="236"/>
    </location>
</feature>
<keyword evidence="2" id="KW-0812">Transmembrane</keyword>
<dbReference type="HOGENOM" id="CLU_601010_0_0_11"/>
<dbReference type="AlphaFoldDB" id="B2GKJ5"/>
<accession>B2GKJ5</accession>
<evidence type="ECO:0000256" key="2">
    <source>
        <dbReference type="SAM" id="Phobius"/>
    </source>
</evidence>
<dbReference type="PROSITE" id="PS50234">
    <property type="entry name" value="VWFA"/>
    <property type="match status" value="1"/>
</dbReference>
<feature type="transmembrane region" description="Helical" evidence="2">
    <location>
        <begin position="41"/>
        <end position="60"/>
    </location>
</feature>
<feature type="compositionally biased region" description="Basic and acidic residues" evidence="1">
    <location>
        <begin position="21"/>
        <end position="36"/>
    </location>
</feature>
<keyword evidence="5" id="KW-1185">Reference proteome</keyword>
<feature type="region of interest" description="Disordered" evidence="1">
    <location>
        <begin position="1"/>
        <end position="36"/>
    </location>
</feature>
<feature type="region of interest" description="Disordered" evidence="1">
    <location>
        <begin position="131"/>
        <end position="197"/>
    </location>
</feature>
<dbReference type="EMBL" id="AP009152">
    <property type="protein sequence ID" value="BAG28486.1"/>
    <property type="molecule type" value="Genomic_DNA"/>
</dbReference>
<keyword evidence="2" id="KW-1133">Transmembrane helix</keyword>
<name>B2GKJ5_KOCRD</name>
<reference evidence="4 5" key="1">
    <citation type="journal article" date="2008" name="J. Bacteriol.">
        <title>Complete genome sequence of the soil actinomycete Kocuria rhizophila.</title>
        <authorList>
            <person name="Takarada H."/>
            <person name="Sekine M."/>
            <person name="Kosugi H."/>
            <person name="Matsuo Y."/>
            <person name="Fujisawa T."/>
            <person name="Omata S."/>
            <person name="Kishi E."/>
            <person name="Shimizu A."/>
            <person name="Tsukatani N."/>
            <person name="Tanikawa S."/>
            <person name="Fujita N."/>
            <person name="Harayama S."/>
        </authorList>
    </citation>
    <scope>NUCLEOTIDE SEQUENCE [LARGE SCALE GENOMIC DNA]</scope>
    <source>
        <strain evidence="5">ATCC 9341 / DSM 348 / NBRC 103217 / DC2201</strain>
    </source>
</reference>
<evidence type="ECO:0000313" key="5">
    <source>
        <dbReference type="Proteomes" id="UP000008838"/>
    </source>
</evidence>